<dbReference type="Gene3D" id="3.30.980.10">
    <property type="entry name" value="Threonyl-trna Synthetase, Chain A, domain 2"/>
    <property type="match status" value="1"/>
</dbReference>
<reference evidence="1" key="1">
    <citation type="submission" date="2022-08" db="EMBL/GenBank/DDBJ databases">
        <authorList>
            <person name="Deng Y."/>
            <person name="Han X.-F."/>
            <person name="Zhang Y.-Q."/>
        </authorList>
    </citation>
    <scope>NUCLEOTIDE SEQUENCE</scope>
    <source>
        <strain evidence="1">CPCC 203386</strain>
    </source>
</reference>
<dbReference type="RefSeq" id="WP_259539620.1">
    <property type="nucleotide sequence ID" value="NZ_JANLCJ010000004.1"/>
</dbReference>
<organism evidence="1 2">
    <name type="scientific">Herbiconiux daphne</name>
    <dbReference type="NCBI Taxonomy" id="2970914"/>
    <lineage>
        <taxon>Bacteria</taxon>
        <taxon>Bacillati</taxon>
        <taxon>Actinomycetota</taxon>
        <taxon>Actinomycetes</taxon>
        <taxon>Micrococcales</taxon>
        <taxon>Microbacteriaceae</taxon>
        <taxon>Herbiconiux</taxon>
    </lineage>
</organism>
<dbReference type="GO" id="GO:0016787">
    <property type="term" value="F:hydrolase activity"/>
    <property type="evidence" value="ECO:0007669"/>
    <property type="project" value="UniProtKB-KW"/>
</dbReference>
<dbReference type="EMBL" id="JANLCJ010000004">
    <property type="protein sequence ID" value="MCS5734751.1"/>
    <property type="molecule type" value="Genomic_DNA"/>
</dbReference>
<evidence type="ECO:0000313" key="2">
    <source>
        <dbReference type="Proteomes" id="UP001165586"/>
    </source>
</evidence>
<protein>
    <submittedName>
        <fullName evidence="1">Metal-dependent hydrolase</fullName>
    </submittedName>
</protein>
<dbReference type="Proteomes" id="UP001165586">
    <property type="component" value="Unassembled WGS sequence"/>
</dbReference>
<dbReference type="InterPro" id="IPR018163">
    <property type="entry name" value="Thr/Ala-tRNA-synth_IIc_edit"/>
</dbReference>
<name>A0ABT2H488_9MICO</name>
<proteinExistence type="predicted"/>
<comment type="caution">
    <text evidence="1">The sequence shown here is derived from an EMBL/GenBank/DDBJ whole genome shotgun (WGS) entry which is preliminary data.</text>
</comment>
<dbReference type="SUPFAM" id="SSF55186">
    <property type="entry name" value="ThrRS/AlaRS common domain"/>
    <property type="match status" value="1"/>
</dbReference>
<accession>A0ABT2H488</accession>
<gene>
    <name evidence="1" type="ORF">N1032_13485</name>
</gene>
<sequence length="326" mass="33306">MTLPRVDTVVTYPAGAVSSTGRVLHVEPLGDGRAAVLLDETAFHPVDAAWPDQGADRGVLVVGVDGGDGDGGGGIRPAAALDVVDCVVGATDGETLFLGADIPVRKGTDGWAFVVAHIVETGDATGGTTPADGVTDAAPGPLLVEGAAVRTEVDPRLRRALSAGHTACHLASLALNEALATAWTKDVPLDARGNPNFDAIAIESSTIEPFGSTDVYRVGKSLRKKGFAPAALTDDLGAVEARVNDLLAQWRASGAPVGIDREGDGLTSRRTWTCALPDSTVAIACGGTHVESLGEFATLGVELATNELPGALELRMVTWATMSEGG</sequence>
<keyword evidence="1" id="KW-0378">Hydrolase</keyword>
<keyword evidence="2" id="KW-1185">Reference proteome</keyword>
<evidence type="ECO:0000313" key="1">
    <source>
        <dbReference type="EMBL" id="MCS5734751.1"/>
    </source>
</evidence>